<organism evidence="4 5">
    <name type="scientific">Leersia perrieri</name>
    <dbReference type="NCBI Taxonomy" id="77586"/>
    <lineage>
        <taxon>Eukaryota</taxon>
        <taxon>Viridiplantae</taxon>
        <taxon>Streptophyta</taxon>
        <taxon>Embryophyta</taxon>
        <taxon>Tracheophyta</taxon>
        <taxon>Spermatophyta</taxon>
        <taxon>Magnoliopsida</taxon>
        <taxon>Liliopsida</taxon>
        <taxon>Poales</taxon>
        <taxon>Poaceae</taxon>
        <taxon>BOP clade</taxon>
        <taxon>Oryzoideae</taxon>
        <taxon>Oryzeae</taxon>
        <taxon>Oryzinae</taxon>
        <taxon>Leersia</taxon>
    </lineage>
</organism>
<reference evidence="4" key="3">
    <citation type="submission" date="2015-04" db="UniProtKB">
        <authorList>
            <consortium name="EnsemblPlants"/>
        </authorList>
    </citation>
    <scope>IDENTIFICATION</scope>
</reference>
<sequence>MSAAAAQEEIPLVAESTAADASRFLLPRAGAGAVLPPPPCPAAALPIDGGGVRVDFHGWPSTPRMWGRWVEKLRPRHEQAWRKLGILDEMGILATVDGAGRVRRDEWLLLGLTAFWSAATSSFVFPWGEATVTLEDVAVLAGLPVVGNFPVSEDVPGEFAADVSALEVVRQGVAFVRALPPRLRARRQGRMHRAIPVARQLGFDQDVPGFVARANSSSSLAWATYEMKAHGVKFVVPCNEPGGVTVEYKQWWECYSPAFAVGVADSGKLKRLPVVDGRSKRKGRRFLHGSVSKDRHGEASDHGEEAPSRLVDGSTNAGSSVAIDPAASIPKKLVPKNFVVISDVEFDEVPSGKESRLDAAHVTSHQTEASKDDFKELEMRMKKLGITENDVQRNPQLMELMKQSWMMMSSDDESDDEEDEVGVMHLKSHNLEETSTPLRETNEQHKPVENKGNKGDSSSILVNENAEGVKKAVSTKTLYYLRPFALVEDAHDREAKGENADQGGSHPRREVGTKVMIKKACEARQAENIEMESEIARLKREIAELKVKASVSKPPRT</sequence>
<dbReference type="PANTHER" id="PTHR46033">
    <property type="entry name" value="PROTEIN MAIN-LIKE 2"/>
    <property type="match status" value="1"/>
</dbReference>
<dbReference type="eggNOG" id="ENOG502QSN7">
    <property type="taxonomic scope" value="Eukaryota"/>
</dbReference>
<keyword evidence="1" id="KW-0175">Coiled coil</keyword>
<evidence type="ECO:0000313" key="4">
    <source>
        <dbReference type="EnsemblPlants" id="LPERR12G06730.1"/>
    </source>
</evidence>
<dbReference type="STRING" id="77586.A0A0D9XY92"/>
<dbReference type="PANTHER" id="PTHR46033:SF32">
    <property type="entry name" value="EXPRESSED PROTEIN"/>
    <property type="match status" value="1"/>
</dbReference>
<dbReference type="GO" id="GO:0010073">
    <property type="term" value="P:meristem maintenance"/>
    <property type="evidence" value="ECO:0007669"/>
    <property type="project" value="InterPro"/>
</dbReference>
<dbReference type="Pfam" id="PF10536">
    <property type="entry name" value="PMD"/>
    <property type="match status" value="1"/>
</dbReference>
<evidence type="ECO:0000259" key="3">
    <source>
        <dbReference type="Pfam" id="PF10536"/>
    </source>
</evidence>
<dbReference type="Gramene" id="LPERR12G06730.1">
    <property type="protein sequence ID" value="LPERR12G06730.1"/>
    <property type="gene ID" value="LPERR12G06730"/>
</dbReference>
<protein>
    <recommendedName>
        <fullName evidence="3">Aminotransferase-like plant mobile domain-containing protein</fullName>
    </recommendedName>
</protein>
<proteinExistence type="predicted"/>
<feature type="coiled-coil region" evidence="1">
    <location>
        <begin position="521"/>
        <end position="548"/>
    </location>
</feature>
<reference evidence="5" key="2">
    <citation type="submission" date="2013-12" db="EMBL/GenBank/DDBJ databases">
        <authorList>
            <person name="Yu Y."/>
            <person name="Lee S."/>
            <person name="de Baynast K."/>
            <person name="Wissotski M."/>
            <person name="Liu L."/>
            <person name="Talag J."/>
            <person name="Goicoechea J."/>
            <person name="Angelova A."/>
            <person name="Jetty R."/>
            <person name="Kudrna D."/>
            <person name="Golser W."/>
            <person name="Rivera L."/>
            <person name="Zhang J."/>
            <person name="Wing R."/>
        </authorList>
    </citation>
    <scope>NUCLEOTIDE SEQUENCE</scope>
</reference>
<feature type="domain" description="Aminotransferase-like plant mobile" evidence="3">
    <location>
        <begin position="102"/>
        <end position="153"/>
    </location>
</feature>
<reference evidence="4 5" key="1">
    <citation type="submission" date="2012-08" db="EMBL/GenBank/DDBJ databases">
        <title>Oryza genome evolution.</title>
        <authorList>
            <person name="Wing R.A."/>
        </authorList>
    </citation>
    <scope>NUCLEOTIDE SEQUENCE</scope>
</reference>
<dbReference type="EnsemblPlants" id="LPERR12G06730.1">
    <property type="protein sequence ID" value="LPERR12G06730.1"/>
    <property type="gene ID" value="LPERR12G06730"/>
</dbReference>
<dbReference type="Proteomes" id="UP000032180">
    <property type="component" value="Chromosome 12"/>
</dbReference>
<feature type="region of interest" description="Disordered" evidence="2">
    <location>
        <begin position="432"/>
        <end position="459"/>
    </location>
</feature>
<feature type="compositionally biased region" description="Basic and acidic residues" evidence="2">
    <location>
        <begin position="440"/>
        <end position="454"/>
    </location>
</feature>
<feature type="compositionally biased region" description="Basic and acidic residues" evidence="2">
    <location>
        <begin position="291"/>
        <end position="307"/>
    </location>
</feature>
<dbReference type="AlphaFoldDB" id="A0A0D9XY92"/>
<dbReference type="InterPro" id="IPR044824">
    <property type="entry name" value="MAIN-like"/>
</dbReference>
<feature type="region of interest" description="Disordered" evidence="2">
    <location>
        <begin position="283"/>
        <end position="317"/>
    </location>
</feature>
<dbReference type="HOGENOM" id="CLU_489514_0_0_1"/>
<accession>A0A0D9XY92</accession>
<name>A0A0D9XY92_9ORYZ</name>
<dbReference type="InterPro" id="IPR019557">
    <property type="entry name" value="AminoTfrase-like_pln_mobile"/>
</dbReference>
<evidence type="ECO:0000256" key="2">
    <source>
        <dbReference type="SAM" id="MobiDB-lite"/>
    </source>
</evidence>
<feature type="region of interest" description="Disordered" evidence="2">
    <location>
        <begin position="494"/>
        <end position="514"/>
    </location>
</feature>
<evidence type="ECO:0000256" key="1">
    <source>
        <dbReference type="SAM" id="Coils"/>
    </source>
</evidence>
<keyword evidence="5" id="KW-1185">Reference proteome</keyword>
<evidence type="ECO:0000313" key="5">
    <source>
        <dbReference type="Proteomes" id="UP000032180"/>
    </source>
</evidence>